<reference evidence="2 3" key="1">
    <citation type="journal article" date="2016" name="Mol. Biol. Evol.">
        <title>Comparative Genomics of Early-Diverging Mushroom-Forming Fungi Provides Insights into the Origins of Lignocellulose Decay Capabilities.</title>
        <authorList>
            <person name="Nagy L.G."/>
            <person name="Riley R."/>
            <person name="Tritt A."/>
            <person name="Adam C."/>
            <person name="Daum C."/>
            <person name="Floudas D."/>
            <person name="Sun H."/>
            <person name="Yadav J.S."/>
            <person name="Pangilinan J."/>
            <person name="Larsson K.H."/>
            <person name="Matsuura K."/>
            <person name="Barry K."/>
            <person name="Labutti K."/>
            <person name="Kuo R."/>
            <person name="Ohm R.A."/>
            <person name="Bhattacharya S.S."/>
            <person name="Shirouzu T."/>
            <person name="Yoshinaga Y."/>
            <person name="Martin F.M."/>
            <person name="Grigoriev I.V."/>
            <person name="Hibbett D.S."/>
        </authorList>
    </citation>
    <scope>NUCLEOTIDE SEQUENCE [LARGE SCALE GENOMIC DNA]</scope>
    <source>
        <strain evidence="2 3">TUFC12733</strain>
    </source>
</reference>
<gene>
    <name evidence="2" type="ORF">CALVIDRAFT_532349</name>
</gene>
<accession>A0A167S4N1</accession>
<protein>
    <submittedName>
        <fullName evidence="2">Uncharacterized protein</fullName>
    </submittedName>
</protein>
<dbReference type="Proteomes" id="UP000076738">
    <property type="component" value="Unassembled WGS sequence"/>
</dbReference>
<sequence length="85" mass="9435">MSLWEADAKFPGQKGDGLPPKKTPENPGQVYPKSSPFRMHSLSYRRAPPDNGTQPHRKQNTGTAPRLRGQTTRPQSRTSPRSPSP</sequence>
<name>A0A167S4N1_CALVF</name>
<proteinExistence type="predicted"/>
<evidence type="ECO:0000256" key="1">
    <source>
        <dbReference type="SAM" id="MobiDB-lite"/>
    </source>
</evidence>
<feature type="compositionally biased region" description="Low complexity" evidence="1">
    <location>
        <begin position="70"/>
        <end position="85"/>
    </location>
</feature>
<feature type="region of interest" description="Disordered" evidence="1">
    <location>
        <begin position="1"/>
        <end position="85"/>
    </location>
</feature>
<dbReference type="OrthoDB" id="2560792at2759"/>
<evidence type="ECO:0000313" key="2">
    <source>
        <dbReference type="EMBL" id="KZP01575.1"/>
    </source>
</evidence>
<dbReference type="EMBL" id="KV417266">
    <property type="protein sequence ID" value="KZP01575.1"/>
    <property type="molecule type" value="Genomic_DNA"/>
</dbReference>
<keyword evidence="3" id="KW-1185">Reference proteome</keyword>
<evidence type="ECO:0000313" key="3">
    <source>
        <dbReference type="Proteomes" id="UP000076738"/>
    </source>
</evidence>
<organism evidence="2 3">
    <name type="scientific">Calocera viscosa (strain TUFC12733)</name>
    <dbReference type="NCBI Taxonomy" id="1330018"/>
    <lineage>
        <taxon>Eukaryota</taxon>
        <taxon>Fungi</taxon>
        <taxon>Dikarya</taxon>
        <taxon>Basidiomycota</taxon>
        <taxon>Agaricomycotina</taxon>
        <taxon>Dacrymycetes</taxon>
        <taxon>Dacrymycetales</taxon>
        <taxon>Dacrymycetaceae</taxon>
        <taxon>Calocera</taxon>
    </lineage>
</organism>
<dbReference type="AlphaFoldDB" id="A0A167S4N1"/>